<name>A0A5B0PLW4_PUCGR</name>
<dbReference type="EMBL" id="VSWC01000053">
    <property type="protein sequence ID" value="KAA1101538.1"/>
    <property type="molecule type" value="Genomic_DNA"/>
</dbReference>
<dbReference type="AlphaFoldDB" id="A0A5B0PLW4"/>
<feature type="region of interest" description="Disordered" evidence="1">
    <location>
        <begin position="206"/>
        <end position="295"/>
    </location>
</feature>
<comment type="caution">
    <text evidence="2">The sequence shown here is derived from an EMBL/GenBank/DDBJ whole genome shotgun (WGS) entry which is preliminary data.</text>
</comment>
<evidence type="ECO:0000256" key="1">
    <source>
        <dbReference type="SAM" id="MobiDB-lite"/>
    </source>
</evidence>
<sequence>MFRGLSNQADSDYERRIRHLEEVVCHLLANRQHPAPVTGSFRYSIKRGLEPVLSSKTTLSLTADWQPGRSGRMKRPRSSSWRQSQPLVTRTASPSLVTSLEQTALKAEKDITSASNPASPTTTGDADIAVAAKISPTANPASSATSKPPTQQSQAIVNLSSEIDCDQAKLGVSSKHPARLSTSSLKQTRLPSPLILLKAPTFRSRSLDRLPTSDRPASGKVNCNHTKPEIKPSTGDPRSLCSTTPSSISPNHCLSSEGNQNELKKNNDSNLKTNLTTPIPTDATPDCPTSKSKHSDHILADDSLITSLPPNPHTFIPPPASMQENLAQAPVNSDVETLYLPSPLPPVDLTPVPACPINLEVAAIGSLTVENDNSNSTDAQLVPEYSRTTLEYYNDINNYLKLSGVNETKKKKKKKKKKTTNSGSNSSTTSSAQPSDTLNTPEHLLPSLPVDVPAAAIGALMVMDDKALAALKRQDDPRYRPIEDSEFVPFEDW</sequence>
<accession>A0A5B0PLW4</accession>
<reference evidence="2 3" key="1">
    <citation type="submission" date="2019-05" db="EMBL/GenBank/DDBJ databases">
        <title>Emergence of the Ug99 lineage of the wheat stem rust pathogen through somatic hybridization.</title>
        <authorList>
            <person name="Li F."/>
            <person name="Upadhyaya N.M."/>
            <person name="Sperschneider J."/>
            <person name="Matny O."/>
            <person name="Nguyen-Phuc H."/>
            <person name="Mago R."/>
            <person name="Raley C."/>
            <person name="Miller M.E."/>
            <person name="Silverstein K.A.T."/>
            <person name="Henningsen E."/>
            <person name="Hirsch C.D."/>
            <person name="Visser B."/>
            <person name="Pretorius Z.A."/>
            <person name="Steffenson B.J."/>
            <person name="Schwessinger B."/>
            <person name="Dodds P.N."/>
            <person name="Figueroa M."/>
        </authorList>
    </citation>
    <scope>NUCLEOTIDE SEQUENCE [LARGE SCALE GENOMIC DNA]</scope>
    <source>
        <strain evidence="2">21-0</strain>
    </source>
</reference>
<feature type="compositionally biased region" description="Polar residues" evidence="1">
    <location>
        <begin position="268"/>
        <end position="279"/>
    </location>
</feature>
<protein>
    <submittedName>
        <fullName evidence="2">Uncharacterized protein</fullName>
    </submittedName>
</protein>
<dbReference type="Proteomes" id="UP000324748">
    <property type="component" value="Unassembled WGS sequence"/>
</dbReference>
<gene>
    <name evidence="2" type="ORF">PGT21_023951</name>
</gene>
<feature type="compositionally biased region" description="Low complexity" evidence="1">
    <location>
        <begin position="420"/>
        <end position="431"/>
    </location>
</feature>
<feature type="region of interest" description="Disordered" evidence="1">
    <location>
        <begin position="407"/>
        <end position="444"/>
    </location>
</feature>
<organism evidence="2 3">
    <name type="scientific">Puccinia graminis f. sp. tritici</name>
    <dbReference type="NCBI Taxonomy" id="56615"/>
    <lineage>
        <taxon>Eukaryota</taxon>
        <taxon>Fungi</taxon>
        <taxon>Dikarya</taxon>
        <taxon>Basidiomycota</taxon>
        <taxon>Pucciniomycotina</taxon>
        <taxon>Pucciniomycetes</taxon>
        <taxon>Pucciniales</taxon>
        <taxon>Pucciniaceae</taxon>
        <taxon>Puccinia</taxon>
    </lineage>
</organism>
<evidence type="ECO:0000313" key="2">
    <source>
        <dbReference type="EMBL" id="KAA1101538.1"/>
    </source>
</evidence>
<dbReference type="OrthoDB" id="2509948at2759"/>
<proteinExistence type="predicted"/>
<evidence type="ECO:0000313" key="3">
    <source>
        <dbReference type="Proteomes" id="UP000324748"/>
    </source>
</evidence>
<keyword evidence="3" id="KW-1185">Reference proteome</keyword>
<feature type="region of interest" description="Disordered" evidence="1">
    <location>
        <begin position="63"/>
        <end position="95"/>
    </location>
</feature>
<feature type="compositionally biased region" description="Polar residues" evidence="1">
    <location>
        <begin position="240"/>
        <end position="261"/>
    </location>
</feature>
<feature type="compositionally biased region" description="Basic residues" evidence="1">
    <location>
        <begin position="409"/>
        <end position="419"/>
    </location>
</feature>